<dbReference type="PROSITE" id="PS00947">
    <property type="entry name" value="CATHELICIDINS_2"/>
    <property type="match status" value="3"/>
</dbReference>
<reference evidence="9" key="1">
    <citation type="submission" date="2022-03" db="EMBL/GenBank/DDBJ databases">
        <title>Genomic analyses of argali, domestic sheep and their hybrids provide insights into chromosomal evolution, heterosis and genetic basis of agronomic traits.</title>
        <authorList>
            <person name="Li M."/>
        </authorList>
    </citation>
    <scope>NUCLEOTIDE SEQUENCE</scope>
    <source>
        <strain evidence="9">CAU-MHL-2022a</strain>
        <tissue evidence="9">Skin</tissue>
    </source>
</reference>
<keyword evidence="6" id="KW-0044">Antibiotic</keyword>
<evidence type="ECO:0000256" key="1">
    <source>
        <dbReference type="ARBA" id="ARBA00004613"/>
    </source>
</evidence>
<dbReference type="SUPFAM" id="SSF54403">
    <property type="entry name" value="Cystatin/monellin"/>
    <property type="match status" value="4"/>
</dbReference>
<keyword evidence="4" id="KW-0929">Antimicrobial</keyword>
<dbReference type="Gene3D" id="3.10.450.10">
    <property type="match status" value="4"/>
</dbReference>
<accession>A0AAD4TR73</accession>
<dbReference type="GO" id="GO:0050830">
    <property type="term" value="P:defense response to Gram-positive bacterium"/>
    <property type="evidence" value="ECO:0007669"/>
    <property type="project" value="TreeGrafter"/>
</dbReference>
<evidence type="ECO:0000313" key="9">
    <source>
        <dbReference type="EMBL" id="KAI4532463.1"/>
    </source>
</evidence>
<dbReference type="InterPro" id="IPR018216">
    <property type="entry name" value="Cathelicidin_CS"/>
</dbReference>
<dbReference type="InterPro" id="IPR001894">
    <property type="entry name" value="Cathelicidin-like"/>
</dbReference>
<dbReference type="Pfam" id="PF00666">
    <property type="entry name" value="Cathelicidins"/>
    <property type="match status" value="4"/>
</dbReference>
<evidence type="ECO:0000256" key="5">
    <source>
        <dbReference type="ARBA" id="ARBA00022729"/>
    </source>
</evidence>
<evidence type="ECO:0000256" key="3">
    <source>
        <dbReference type="ARBA" id="ARBA00022525"/>
    </source>
</evidence>
<evidence type="ECO:0000256" key="4">
    <source>
        <dbReference type="ARBA" id="ARBA00022529"/>
    </source>
</evidence>
<dbReference type="EMBL" id="JAKZEL010000022">
    <property type="protein sequence ID" value="KAI4532463.1"/>
    <property type="molecule type" value="Genomic_DNA"/>
</dbReference>
<evidence type="ECO:0000256" key="2">
    <source>
        <dbReference type="ARBA" id="ARBA00005320"/>
    </source>
</evidence>
<sequence>METQMASPSLGRCSLWLLLLGLLLPSASAQALSYREAVLRAVGQLNEKSSEVNLYRLLELDPPPKDAEDQGARKPVSFRVKETVCPRTSQQPPEQCDFKENGLVKQCVGTVSLDTSNDEFDLNCNEVEDWGARKPASFRVKETVCPRMTQQPPEQCDFKENGLVKQCVGTVSLDPSNDQFDLNCNEVEDWGARKPASFRVKETVCPRMTQQPPEQCDFKENGLVKQCVGTVSLDPSNDQFDLNCNELVKQCVGTLSLDRSDDQFGLNCNEDEDLGTRKPVSFTVKETLCPRMTQQPVEQCDFQEKGWVKQCVGTVTLDLSNDQFDLNCNESFPVMARPAPMVIHL</sequence>
<dbReference type="PROSITE" id="PS00946">
    <property type="entry name" value="CATHELICIDINS_1"/>
    <property type="match status" value="1"/>
</dbReference>
<comment type="subcellular location">
    <subcellularLocation>
        <location evidence="1">Secreted</location>
    </subcellularLocation>
</comment>
<dbReference type="InterPro" id="IPR046350">
    <property type="entry name" value="Cystatin_sf"/>
</dbReference>
<evidence type="ECO:0000256" key="7">
    <source>
        <dbReference type="ARBA" id="ARBA00023157"/>
    </source>
</evidence>
<dbReference type="GO" id="GO:0140367">
    <property type="term" value="P:antibacterial innate immune response"/>
    <property type="evidence" value="ECO:0007669"/>
    <property type="project" value="UniProtKB-ARBA"/>
</dbReference>
<keyword evidence="7" id="KW-1015">Disulfide bond</keyword>
<dbReference type="GO" id="GO:0001530">
    <property type="term" value="F:lipopolysaccharide binding"/>
    <property type="evidence" value="ECO:0007669"/>
    <property type="project" value="TreeGrafter"/>
</dbReference>
<evidence type="ECO:0000256" key="8">
    <source>
        <dbReference type="SAM" id="SignalP"/>
    </source>
</evidence>
<proteinExistence type="inferred from homology"/>
<protein>
    <submittedName>
        <fullName evidence="9">Uncharacterized protein</fullName>
    </submittedName>
</protein>
<keyword evidence="5 8" id="KW-0732">Signal</keyword>
<name>A0AAD4TR73_OVIAM</name>
<comment type="similarity">
    <text evidence="2">Belongs to the cathelicidin family.</text>
</comment>
<feature type="signal peptide" evidence="8">
    <location>
        <begin position="1"/>
        <end position="29"/>
    </location>
</feature>
<gene>
    <name evidence="9" type="ORF">MG293_017728</name>
</gene>
<keyword evidence="3" id="KW-0964">Secreted</keyword>
<dbReference type="GO" id="GO:0061844">
    <property type="term" value="P:antimicrobial humoral immune response mediated by antimicrobial peptide"/>
    <property type="evidence" value="ECO:0007669"/>
    <property type="project" value="TreeGrafter"/>
</dbReference>
<dbReference type="GO" id="GO:0005615">
    <property type="term" value="C:extracellular space"/>
    <property type="evidence" value="ECO:0007669"/>
    <property type="project" value="TreeGrafter"/>
</dbReference>
<feature type="chain" id="PRO_5042068620" evidence="8">
    <location>
        <begin position="30"/>
        <end position="345"/>
    </location>
</feature>
<dbReference type="PANTHER" id="PTHR10206">
    <property type="entry name" value="CATHELICIDIN"/>
    <property type="match status" value="1"/>
</dbReference>
<evidence type="ECO:0000313" key="10">
    <source>
        <dbReference type="Proteomes" id="UP001214576"/>
    </source>
</evidence>
<organism evidence="9 10">
    <name type="scientific">Ovis ammon polii</name>
    <dbReference type="NCBI Taxonomy" id="230172"/>
    <lineage>
        <taxon>Eukaryota</taxon>
        <taxon>Metazoa</taxon>
        <taxon>Chordata</taxon>
        <taxon>Craniata</taxon>
        <taxon>Vertebrata</taxon>
        <taxon>Euteleostomi</taxon>
        <taxon>Mammalia</taxon>
        <taxon>Eutheria</taxon>
        <taxon>Laurasiatheria</taxon>
        <taxon>Artiodactyla</taxon>
        <taxon>Ruminantia</taxon>
        <taxon>Pecora</taxon>
        <taxon>Bovidae</taxon>
        <taxon>Caprinae</taxon>
        <taxon>Ovis</taxon>
    </lineage>
</organism>
<dbReference type="GO" id="GO:0050829">
    <property type="term" value="P:defense response to Gram-negative bacterium"/>
    <property type="evidence" value="ECO:0007669"/>
    <property type="project" value="TreeGrafter"/>
</dbReference>
<dbReference type="Proteomes" id="UP001214576">
    <property type="component" value="Unassembled WGS sequence"/>
</dbReference>
<dbReference type="PANTHER" id="PTHR10206:SF2">
    <property type="entry name" value="CATHELICIDIN ANTIMICROBIAL PEPTIDE"/>
    <property type="match status" value="1"/>
</dbReference>
<keyword evidence="10" id="KW-1185">Reference proteome</keyword>
<comment type="caution">
    <text evidence="9">The sequence shown here is derived from an EMBL/GenBank/DDBJ whole genome shotgun (WGS) entry which is preliminary data.</text>
</comment>
<dbReference type="AlphaFoldDB" id="A0AAD4TR73"/>
<dbReference type="FunFam" id="3.10.450.10:FF:000003">
    <property type="entry name" value="Cathelicidin antimicrobial peptide"/>
    <property type="match status" value="4"/>
</dbReference>
<evidence type="ECO:0000256" key="6">
    <source>
        <dbReference type="ARBA" id="ARBA00023022"/>
    </source>
</evidence>